<dbReference type="SMART" id="SM00396">
    <property type="entry name" value="ZnF_UBR1"/>
    <property type="match status" value="1"/>
</dbReference>
<keyword evidence="6" id="KW-1185">Reference proteome</keyword>
<evidence type="ECO:0000313" key="5">
    <source>
        <dbReference type="EMBL" id="KAK5781536.1"/>
    </source>
</evidence>
<evidence type="ECO:0000256" key="1">
    <source>
        <dbReference type="ARBA" id="ARBA00022723"/>
    </source>
</evidence>
<reference evidence="6" key="1">
    <citation type="submission" date="2023-07" db="EMBL/GenBank/DDBJ databases">
        <title>A draft genome of Kazachstania heterogenica Y-27499.</title>
        <authorList>
            <person name="Donic C."/>
            <person name="Kralova J.S."/>
            <person name="Fidel L."/>
            <person name="Ben-Dor S."/>
            <person name="Jung S."/>
        </authorList>
    </citation>
    <scope>NUCLEOTIDE SEQUENCE [LARGE SCALE GENOMIC DNA]</scope>
    <source>
        <strain evidence="6">Y27499</strain>
    </source>
</reference>
<evidence type="ECO:0000256" key="3">
    <source>
        <dbReference type="ARBA" id="ARBA00022833"/>
    </source>
</evidence>
<dbReference type="InterPro" id="IPR040204">
    <property type="entry name" value="UBR7"/>
</dbReference>
<dbReference type="InterPro" id="IPR003126">
    <property type="entry name" value="Znf_UBR"/>
</dbReference>
<feature type="domain" description="UBR-type" evidence="4">
    <location>
        <begin position="33"/>
        <end position="104"/>
    </location>
</feature>
<comment type="caution">
    <text evidence="5">The sequence shown here is derived from an EMBL/GenBank/DDBJ whole genome shotgun (WGS) entry which is preliminary data.</text>
</comment>
<accession>A0AAN7W5A0</accession>
<dbReference type="PANTHER" id="PTHR13513:SF9">
    <property type="entry name" value="E3 UBIQUITIN-PROTEIN LIGASE UBR7-RELATED"/>
    <property type="match status" value="1"/>
</dbReference>
<protein>
    <recommendedName>
        <fullName evidence="4">UBR-type domain-containing protein</fullName>
    </recommendedName>
</protein>
<dbReference type="AlphaFoldDB" id="A0AAN7W5A0"/>
<dbReference type="GO" id="GO:0008270">
    <property type="term" value="F:zinc ion binding"/>
    <property type="evidence" value="ECO:0007669"/>
    <property type="project" value="UniProtKB-KW"/>
</dbReference>
<dbReference type="Pfam" id="PF02207">
    <property type="entry name" value="zf-UBR"/>
    <property type="match status" value="1"/>
</dbReference>
<dbReference type="EMBL" id="JAWIZZ010000035">
    <property type="protein sequence ID" value="KAK5781536.1"/>
    <property type="molecule type" value="Genomic_DNA"/>
</dbReference>
<evidence type="ECO:0000259" key="4">
    <source>
        <dbReference type="SMART" id="SM00396"/>
    </source>
</evidence>
<dbReference type="GO" id="GO:0061630">
    <property type="term" value="F:ubiquitin protein ligase activity"/>
    <property type="evidence" value="ECO:0007669"/>
    <property type="project" value="InterPro"/>
</dbReference>
<proteinExistence type="predicted"/>
<keyword evidence="2" id="KW-0863">Zinc-finger</keyword>
<evidence type="ECO:0000256" key="2">
    <source>
        <dbReference type="ARBA" id="ARBA00022771"/>
    </source>
</evidence>
<name>A0AAN7W5A0_9SACH</name>
<keyword evidence="3" id="KW-0862">Zinc</keyword>
<dbReference type="CDD" id="cd19677">
    <property type="entry name" value="UBR-box_UBR7"/>
    <property type="match status" value="1"/>
</dbReference>
<evidence type="ECO:0000313" key="6">
    <source>
        <dbReference type="Proteomes" id="UP001306508"/>
    </source>
</evidence>
<gene>
    <name evidence="5" type="ORF">RI543_001084</name>
</gene>
<organism evidence="5 6">
    <name type="scientific">Arxiozyma heterogenica</name>
    <dbReference type="NCBI Taxonomy" id="278026"/>
    <lineage>
        <taxon>Eukaryota</taxon>
        <taxon>Fungi</taxon>
        <taxon>Dikarya</taxon>
        <taxon>Ascomycota</taxon>
        <taxon>Saccharomycotina</taxon>
        <taxon>Saccharomycetes</taxon>
        <taxon>Saccharomycetales</taxon>
        <taxon>Saccharomycetaceae</taxon>
        <taxon>Arxiozyma</taxon>
    </lineage>
</organism>
<dbReference type="PANTHER" id="PTHR13513">
    <property type="entry name" value="E3 UBIQUITIN-PROTEIN LIGASE UBR7"/>
    <property type="match status" value="1"/>
</dbReference>
<dbReference type="GO" id="GO:0005737">
    <property type="term" value="C:cytoplasm"/>
    <property type="evidence" value="ECO:0007669"/>
    <property type="project" value="TreeGrafter"/>
</dbReference>
<keyword evidence="1" id="KW-0479">Metal-binding</keyword>
<sequence length="375" mass="43893">MLLKNDDLTVTEYISNQLALEQEAKELMPWTPKKCTYNIGPIRQQIFACRTHNNIGICYSCSILCHTSCDIVELFTKRHFTCDCGTDRDNRVEGHDQIRCELRKNRSDDVSASDNVYNQNFQGLFCSCSKEYDPDSPAVMLQCILGLECDEDWYHDYCIMGKKNEEVIRRKSEEDREVLEEAPDGFPNLESFDSFICWKCISKYTYYFSKLLSHEVAEKLFSQKLFHGDPNINVQKDIKDNSKKRDFNEMNNSQTCKYYSLFLKKDYSKTLKSIKESIKGKDEKLYLFLDRIVPFLIDDDPIYEPCEEEEEKNETDIFQLTKDFLQASQNRDQVAENIVAFHNLKSKLNNFLKSFADTGKVVREDDIKSFFEQSS</sequence>
<dbReference type="Proteomes" id="UP001306508">
    <property type="component" value="Unassembled WGS sequence"/>
</dbReference>
<dbReference type="InterPro" id="IPR047506">
    <property type="entry name" value="UBR7-like_UBR-box"/>
</dbReference>